<evidence type="ECO:0000313" key="2">
    <source>
        <dbReference type="Proteomes" id="UP001215280"/>
    </source>
</evidence>
<feature type="non-terminal residue" evidence="1">
    <location>
        <position position="136"/>
    </location>
</feature>
<keyword evidence="2" id="KW-1185">Reference proteome</keyword>
<name>A0AAD7HTX1_9AGAR</name>
<dbReference type="EMBL" id="JARJLG010000206">
    <property type="protein sequence ID" value="KAJ7728286.1"/>
    <property type="molecule type" value="Genomic_DNA"/>
</dbReference>
<protein>
    <submittedName>
        <fullName evidence="1">Uncharacterized protein</fullName>
    </submittedName>
</protein>
<accession>A0AAD7HTX1</accession>
<organism evidence="1 2">
    <name type="scientific">Mycena maculata</name>
    <dbReference type="NCBI Taxonomy" id="230809"/>
    <lineage>
        <taxon>Eukaryota</taxon>
        <taxon>Fungi</taxon>
        <taxon>Dikarya</taxon>
        <taxon>Basidiomycota</taxon>
        <taxon>Agaricomycotina</taxon>
        <taxon>Agaricomycetes</taxon>
        <taxon>Agaricomycetidae</taxon>
        <taxon>Agaricales</taxon>
        <taxon>Marasmiineae</taxon>
        <taxon>Mycenaceae</taxon>
        <taxon>Mycena</taxon>
    </lineage>
</organism>
<dbReference type="Proteomes" id="UP001215280">
    <property type="component" value="Unassembled WGS sequence"/>
</dbReference>
<reference evidence="1" key="1">
    <citation type="submission" date="2023-03" db="EMBL/GenBank/DDBJ databases">
        <title>Massive genome expansion in bonnet fungi (Mycena s.s.) driven by repeated elements and novel gene families across ecological guilds.</title>
        <authorList>
            <consortium name="Lawrence Berkeley National Laboratory"/>
            <person name="Harder C.B."/>
            <person name="Miyauchi S."/>
            <person name="Viragh M."/>
            <person name="Kuo A."/>
            <person name="Thoen E."/>
            <person name="Andreopoulos B."/>
            <person name="Lu D."/>
            <person name="Skrede I."/>
            <person name="Drula E."/>
            <person name="Henrissat B."/>
            <person name="Morin E."/>
            <person name="Kohler A."/>
            <person name="Barry K."/>
            <person name="LaButti K."/>
            <person name="Morin E."/>
            <person name="Salamov A."/>
            <person name="Lipzen A."/>
            <person name="Mereny Z."/>
            <person name="Hegedus B."/>
            <person name="Baldrian P."/>
            <person name="Stursova M."/>
            <person name="Weitz H."/>
            <person name="Taylor A."/>
            <person name="Grigoriev I.V."/>
            <person name="Nagy L.G."/>
            <person name="Martin F."/>
            <person name="Kauserud H."/>
        </authorList>
    </citation>
    <scope>NUCLEOTIDE SEQUENCE</scope>
    <source>
        <strain evidence="1">CBHHK188m</strain>
    </source>
</reference>
<proteinExistence type="predicted"/>
<evidence type="ECO:0000313" key="1">
    <source>
        <dbReference type="EMBL" id="KAJ7728286.1"/>
    </source>
</evidence>
<dbReference type="AlphaFoldDB" id="A0AAD7HTX1"/>
<sequence length="136" mass="14482">CAAYSDIYSASEKTNFGGQASYTQPVPLTYITQSSGWALNSEYDPDTPDGYELIFGPTGGANNAPGYMGFSFLDTYDVDSCAELCNTRGADPVGGVCKFFNIWEAVVSGIPTTYTCSMYFTPTDASSAVNYGQGDL</sequence>
<feature type="non-terminal residue" evidence="1">
    <location>
        <position position="1"/>
    </location>
</feature>
<comment type="caution">
    <text evidence="1">The sequence shown here is derived from an EMBL/GenBank/DDBJ whole genome shotgun (WGS) entry which is preliminary data.</text>
</comment>
<gene>
    <name evidence="1" type="ORF">DFH07DRAFT_708516</name>
</gene>